<evidence type="ECO:0000256" key="2">
    <source>
        <dbReference type="ARBA" id="ARBA00022737"/>
    </source>
</evidence>
<evidence type="ECO:0000313" key="8">
    <source>
        <dbReference type="EMBL" id="KIW97884.1"/>
    </source>
</evidence>
<evidence type="ECO:0000313" key="9">
    <source>
        <dbReference type="Proteomes" id="UP000053789"/>
    </source>
</evidence>
<feature type="repeat" description="ANK" evidence="6">
    <location>
        <begin position="1466"/>
        <end position="1498"/>
    </location>
</feature>
<evidence type="ECO:0000256" key="5">
    <source>
        <dbReference type="ARBA" id="ARBA00023098"/>
    </source>
</evidence>
<reference evidence="8" key="1">
    <citation type="submission" date="2015-01" db="EMBL/GenBank/DDBJ databases">
        <title>The Genome Sequence of Cladophialophora bantiana CBS 173.52.</title>
        <authorList>
            <consortium name="The Broad Institute Genomics Platform"/>
            <person name="Cuomo C."/>
            <person name="de Hoog S."/>
            <person name="Gorbushina A."/>
            <person name="Stielow B."/>
            <person name="Teixiera M."/>
            <person name="Abouelleil A."/>
            <person name="Chapman S.B."/>
            <person name="Priest M."/>
            <person name="Young S.K."/>
            <person name="Wortman J."/>
            <person name="Nusbaum C."/>
            <person name="Birren B."/>
        </authorList>
    </citation>
    <scope>NUCLEOTIDE SEQUENCE [LARGE SCALE GENOMIC DNA]</scope>
    <source>
        <strain evidence="8">CBS 173.52</strain>
    </source>
</reference>
<dbReference type="PANTHER" id="PTHR18896">
    <property type="entry name" value="PHOSPHOLIPASE D"/>
    <property type="match status" value="1"/>
</dbReference>
<dbReference type="InterPro" id="IPR002110">
    <property type="entry name" value="Ankyrin_rpt"/>
</dbReference>
<gene>
    <name evidence="8" type="ORF">Z519_01468</name>
</gene>
<dbReference type="PROSITE" id="PS50297">
    <property type="entry name" value="ANK_REP_REGION"/>
    <property type="match status" value="2"/>
</dbReference>
<protein>
    <recommendedName>
        <fullName evidence="1">phospholipase D</fullName>
        <ecNumber evidence="1">3.1.4.4</ecNumber>
    </recommendedName>
</protein>
<dbReference type="InterPro" id="IPR025202">
    <property type="entry name" value="PLD-like_dom"/>
</dbReference>
<dbReference type="InterPro" id="IPR015679">
    <property type="entry name" value="PLipase_D_fam"/>
</dbReference>
<sequence length="1561" mass="173282">MSYLLNKATSAAKSVQSTVISTSTTHLESVTSKFGFESVTNVVTSIVTSKDSNPKHRYSSSAPISEGNSVKYHVSGCAYFWAVSEALEKAKESIWILGWWVSPEAYLRRPPSENEKYRLDRMLLAAAERGVKVNIIVFKEVPQFMYLSSHHTQRALEALHPNIAVFRYPDHYTGAKGVLSSTKSMLQNTVSGGAANLGKISDESLQNLFALAGGPTLLWAHHEKLVICDRETVFMGGIDLSYGRWDTIQHPIADAHPGNLDDIVFPGQDYNNARVMDFKNLDNWEHNKLSRLTTSRMGWQDISISLTGPAVADLCKHFVERWNFVHSMKYNTGLPRDSRYERLSPISDQPAQNPSHQPAGPMTCQLVRSIGNWSGGSTLEHSVYDAYIDIIKKSEHFVYIEQQFFITSTGTWLGTVWNRVGEALVQRILRAAQEKKRYKAIVILPSVPAFPGDLQALITGHPPRAIMKLQYKSISRGGFSIMDKIKRAGVDPKEYIRFYNLRNYDRINESGVMQKAEKASGVEYKLASQDHDDIVDPFGLRAQKEVGEFEGDDVTRNHEAYQKYQSATGHAHSSWDSVSSCYMLGGVDIRKVPWVGGGPIKEIDAFVSEELYVHSKVLIADDRVVLCGSANLNDRSLKGSRDSEIALVIEDPTPVVTAMNGQPFQASRFAASLRRYLFRKHLGLLSPQDMRKPDGHFTPAPGDNEYDFGSKEDVLVSDPLSDQFLEHWNDVAQQNTLAFRKVFSPMPDDTAQTWLQYQMLFWKRFTGPDGLHMAQWGHVMKDNFPGGDEGVTAVKEELAKIRGMLVEMPLEFLAKTDIQIEDPGYNIRYQNRRATSSTSVPPNHAPELDEDVGEIRDNLSLALDVLHLENQKKAEDDIAELRLLLTLVNATQISSSVRDWLKAPNASVDLNSACAKGHLGTGMWFINSPYFTTWLKQDGSFLFLNGPADVASQSYAQPPSNTLSARRARVVTSFALIAIWTTFRWSSCPRADADFHPSSRTSNGTINRVLNALQMMRKWSLPMLHLLVTSQDESDMRDSLDPAHNQILIMKNAGIDKDISDFISSQLGVDPKLRNWKTHHDWIRNALIERAQGVFRWVECQFESLKRCPRSESHLDRCLHSLPRSLDETYEQMLCSIDETSFEDARRILSLLCFSFQPLTVPELIEGIAVDFDEPARLSCRRRLQDADDIGNICPGLIDINDHVGNDYKGNDDDGNDHEDSEKMQMAPIVRLAHFSVQKYLECDRITKQKAANFALQTAPAHAEIAQIILVDLLEPELFSGPLRNGGTVTSQLKSLISRLFSQQDSLRTWLWLCRRQNSSWVIATFDLDSTSTDPSIICACYFGLDEALHELFGLMDSDTDKKILTDSPGGYPGLFPLAVASEEGHEKVVQVLLDAGGGGVDREMMAASEYGDGEVVKMRIDAGADVNARGEEDYAALQVASEHGHGEVVKILMDAGAHINTAGGNFGTPLHAASRFPDPAGAEILLDAGADVNLAKTVKVLLTAGANVNAVGAGCGATDLELALAGGERKVVGMVDVIQKLLDAGALDETGERQALLEIA</sequence>
<dbReference type="CDD" id="cd09141">
    <property type="entry name" value="PLDc_vPLD1_2_yPLD_like_2"/>
    <property type="match status" value="1"/>
</dbReference>
<dbReference type="SMART" id="SM00155">
    <property type="entry name" value="PLDc"/>
    <property type="match status" value="2"/>
</dbReference>
<dbReference type="InterPro" id="IPR001736">
    <property type="entry name" value="PLipase_D/transphosphatidylase"/>
</dbReference>
<evidence type="ECO:0000256" key="6">
    <source>
        <dbReference type="PROSITE-ProRule" id="PRU00023"/>
    </source>
</evidence>
<keyword evidence="3" id="KW-0378">Hydrolase</keyword>
<keyword evidence="5" id="KW-0443">Lipid metabolism</keyword>
<dbReference type="SUPFAM" id="SSF48403">
    <property type="entry name" value="Ankyrin repeat"/>
    <property type="match status" value="1"/>
</dbReference>
<dbReference type="Proteomes" id="UP000053789">
    <property type="component" value="Unassembled WGS sequence"/>
</dbReference>
<dbReference type="Pfam" id="PF13091">
    <property type="entry name" value="PLDc_2"/>
    <property type="match status" value="1"/>
</dbReference>
<dbReference type="PANTHER" id="PTHR18896:SF186">
    <property type="entry name" value="PHOSPHOLIPASE D"/>
    <property type="match status" value="1"/>
</dbReference>
<dbReference type="PROSITE" id="PS50035">
    <property type="entry name" value="PLD"/>
    <property type="match status" value="2"/>
</dbReference>
<dbReference type="HOGENOM" id="CLU_245918_0_0_1"/>
<feature type="domain" description="PLD phosphodiesterase" evidence="7">
    <location>
        <begin position="217"/>
        <end position="244"/>
    </location>
</feature>
<feature type="repeat" description="ANK" evidence="6">
    <location>
        <begin position="1433"/>
        <end position="1465"/>
    </location>
</feature>
<keyword evidence="4" id="KW-0442">Lipid degradation</keyword>
<dbReference type="GO" id="GO:0004630">
    <property type="term" value="F:phospholipase D activity"/>
    <property type="evidence" value="ECO:0007669"/>
    <property type="project" value="UniProtKB-EC"/>
</dbReference>
<dbReference type="GeneID" id="27694396"/>
<dbReference type="RefSeq" id="XP_016624553.1">
    <property type="nucleotide sequence ID" value="XM_016759225.1"/>
</dbReference>
<dbReference type="PROSITE" id="PS50088">
    <property type="entry name" value="ANK_REPEAT"/>
    <property type="match status" value="2"/>
</dbReference>
<keyword evidence="9" id="KW-1185">Reference proteome</keyword>
<feature type="domain" description="PLD phosphodiesterase" evidence="7">
    <location>
        <begin position="609"/>
        <end position="636"/>
    </location>
</feature>
<dbReference type="OrthoDB" id="14911at2759"/>
<dbReference type="InterPro" id="IPR036770">
    <property type="entry name" value="Ankyrin_rpt-contain_sf"/>
</dbReference>
<evidence type="ECO:0000256" key="3">
    <source>
        <dbReference type="ARBA" id="ARBA00022801"/>
    </source>
</evidence>
<dbReference type="EMBL" id="KN846981">
    <property type="protein sequence ID" value="KIW97884.1"/>
    <property type="molecule type" value="Genomic_DNA"/>
</dbReference>
<dbReference type="SMART" id="SM00248">
    <property type="entry name" value="ANK"/>
    <property type="match status" value="5"/>
</dbReference>
<dbReference type="Gene3D" id="1.25.40.20">
    <property type="entry name" value="Ankyrin repeat-containing domain"/>
    <property type="match status" value="1"/>
</dbReference>
<organism evidence="8 9">
    <name type="scientific">Cladophialophora bantiana (strain ATCC 10958 / CBS 173.52 / CDC B-1940 / NIH 8579)</name>
    <name type="common">Xylohypha bantiana</name>
    <dbReference type="NCBI Taxonomy" id="1442370"/>
    <lineage>
        <taxon>Eukaryota</taxon>
        <taxon>Fungi</taxon>
        <taxon>Dikarya</taxon>
        <taxon>Ascomycota</taxon>
        <taxon>Pezizomycotina</taxon>
        <taxon>Eurotiomycetes</taxon>
        <taxon>Chaetothyriomycetidae</taxon>
        <taxon>Chaetothyriales</taxon>
        <taxon>Herpotrichiellaceae</taxon>
        <taxon>Cladophialophora</taxon>
    </lineage>
</organism>
<evidence type="ECO:0000259" key="7">
    <source>
        <dbReference type="PROSITE" id="PS50035"/>
    </source>
</evidence>
<dbReference type="SUPFAM" id="SSF56024">
    <property type="entry name" value="Phospholipase D/nuclease"/>
    <property type="match status" value="2"/>
</dbReference>
<dbReference type="VEuPathDB" id="FungiDB:Z519_01468"/>
<keyword evidence="2" id="KW-0677">Repeat</keyword>
<evidence type="ECO:0000256" key="1">
    <source>
        <dbReference type="ARBA" id="ARBA00012027"/>
    </source>
</evidence>
<dbReference type="Gene3D" id="3.30.870.10">
    <property type="entry name" value="Endonuclease Chain A"/>
    <property type="match status" value="3"/>
</dbReference>
<dbReference type="GO" id="GO:0009395">
    <property type="term" value="P:phospholipid catabolic process"/>
    <property type="evidence" value="ECO:0007669"/>
    <property type="project" value="TreeGrafter"/>
</dbReference>
<evidence type="ECO:0000256" key="4">
    <source>
        <dbReference type="ARBA" id="ARBA00022963"/>
    </source>
</evidence>
<accession>A0A0D2IM99</accession>
<dbReference type="Pfam" id="PF12796">
    <property type="entry name" value="Ank_2"/>
    <property type="match status" value="1"/>
</dbReference>
<keyword evidence="6" id="KW-0040">ANK repeat</keyword>
<name>A0A0D2IM99_CLAB1</name>
<proteinExistence type="predicted"/>
<dbReference type="EC" id="3.1.4.4" evidence="1"/>